<keyword evidence="10" id="KW-0067">ATP-binding</keyword>
<dbReference type="SMART" id="SM00304">
    <property type="entry name" value="HAMP"/>
    <property type="match status" value="2"/>
</dbReference>
<organism evidence="13 14">
    <name type="scientific">Nocardioides simplex</name>
    <name type="common">Arthrobacter simplex</name>
    <dbReference type="NCBI Taxonomy" id="2045"/>
    <lineage>
        <taxon>Bacteria</taxon>
        <taxon>Bacillati</taxon>
        <taxon>Actinomycetota</taxon>
        <taxon>Actinomycetes</taxon>
        <taxon>Propionibacteriales</taxon>
        <taxon>Nocardioidaceae</taxon>
        <taxon>Pimelobacter</taxon>
    </lineage>
</organism>
<dbReference type="InterPro" id="IPR036097">
    <property type="entry name" value="HisK_dim/P_sf"/>
</dbReference>
<dbReference type="OrthoDB" id="9786919at2"/>
<keyword evidence="11" id="KW-0472">Membrane</keyword>
<dbReference type="InterPro" id="IPR036890">
    <property type="entry name" value="HATPase_C_sf"/>
</dbReference>
<dbReference type="AlphaFoldDB" id="A0A0A1DPT3"/>
<dbReference type="PANTHER" id="PTHR44936">
    <property type="entry name" value="SENSOR PROTEIN CREC"/>
    <property type="match status" value="1"/>
</dbReference>
<sequence length="425" mass="45180">MRERLVLAFVGLTLAVIGLYGVPRAYFIADLVRNQERARLDGTATALQELFDEHTSEHGKIDERMLAVGLAAADRVELSPPSGPPVAVGGAPDRSGGITVRRTLDDGSTLRLSVSGDTIGTTIRDAIMPLVLLGLALAVVSAILGVILARRLSRPFQELAGYSRELGRGRFDLDVPTYAVPEAEAIGVSLRGAATRLDDLLRREREFAANASHQLRTPITALRLNLEDLTLWPETDPAVAAELERGIGELDRLTAAINELLDLARGRRLDAQEQVDVATLARASVARWAPRLAQESREIVVHKAGRRSRVGIPTGPLEQVLDVLIDNARAHGRGTITVEVTDAGTYLEVAVGDEGTATLDAAVFRRGVSTGGEGSEGIGLAVASELAEVCGGHLSLDAASATTRFVLWLPLRGHQVSRPAGPDAG</sequence>
<evidence type="ECO:0000256" key="9">
    <source>
        <dbReference type="ARBA" id="ARBA00022777"/>
    </source>
</evidence>
<keyword evidence="9 13" id="KW-0418">Kinase</keyword>
<dbReference type="KEGG" id="psim:KR76_26435"/>
<dbReference type="InterPro" id="IPR003594">
    <property type="entry name" value="HATPase_dom"/>
</dbReference>
<protein>
    <recommendedName>
        <fullName evidence="3">histidine kinase</fullName>
        <ecNumber evidence="3">2.7.13.3</ecNumber>
    </recommendedName>
</protein>
<evidence type="ECO:0000256" key="10">
    <source>
        <dbReference type="ARBA" id="ARBA00022840"/>
    </source>
</evidence>
<dbReference type="InterPro" id="IPR040868">
    <property type="entry name" value="DraK_HK_N"/>
</dbReference>
<dbReference type="GO" id="GO:0000155">
    <property type="term" value="F:phosphorelay sensor kinase activity"/>
    <property type="evidence" value="ECO:0007669"/>
    <property type="project" value="InterPro"/>
</dbReference>
<dbReference type="SUPFAM" id="SSF55874">
    <property type="entry name" value="ATPase domain of HSP90 chaperone/DNA topoisomerase II/histidine kinase"/>
    <property type="match status" value="1"/>
</dbReference>
<evidence type="ECO:0000256" key="3">
    <source>
        <dbReference type="ARBA" id="ARBA00012438"/>
    </source>
</evidence>
<dbReference type="Gene3D" id="1.10.287.130">
    <property type="match status" value="1"/>
</dbReference>
<reference evidence="13 14" key="1">
    <citation type="journal article" date="2015" name="Genome Announc.">
        <title>Complete Genome Sequence of Steroid-Transforming Nocardioides simplex VKM Ac-2033D.</title>
        <authorList>
            <person name="Shtratnikova V.Y."/>
            <person name="Schelkunov M.I."/>
            <person name="Pekov Y.A."/>
            <person name="Fokina V.V."/>
            <person name="Logacheva M.D."/>
            <person name="Sokolov S.L."/>
            <person name="Bragin E.Y."/>
            <person name="Ashapkin V.V."/>
            <person name="Donova M.V."/>
        </authorList>
    </citation>
    <scope>NUCLEOTIDE SEQUENCE [LARGE SCALE GENOMIC DNA]</scope>
    <source>
        <strain evidence="13 14">VKM Ac-2033D</strain>
    </source>
</reference>
<dbReference type="InterPro" id="IPR003660">
    <property type="entry name" value="HAMP_dom"/>
</dbReference>
<keyword evidence="12" id="KW-0902">Two-component regulatory system</keyword>
<dbReference type="EMBL" id="CP009896">
    <property type="protein sequence ID" value="AIY19426.1"/>
    <property type="molecule type" value="Genomic_DNA"/>
</dbReference>
<dbReference type="STRING" id="2045.KR76_26435"/>
<dbReference type="PANTHER" id="PTHR44936:SF9">
    <property type="entry name" value="SENSOR PROTEIN CREC"/>
    <property type="match status" value="1"/>
</dbReference>
<dbReference type="InterPro" id="IPR050980">
    <property type="entry name" value="2C_sensor_his_kinase"/>
</dbReference>
<dbReference type="RefSeq" id="WP_038682614.1">
    <property type="nucleotide sequence ID" value="NZ_BJMC01000020.1"/>
</dbReference>
<dbReference type="EC" id="2.7.13.3" evidence="3"/>
<dbReference type="HOGENOM" id="CLU_000445_89_28_11"/>
<dbReference type="GO" id="GO:0005524">
    <property type="term" value="F:ATP binding"/>
    <property type="evidence" value="ECO:0007669"/>
    <property type="project" value="UniProtKB-KW"/>
</dbReference>
<keyword evidence="5" id="KW-0597">Phosphoprotein</keyword>
<comment type="subcellular location">
    <subcellularLocation>
        <location evidence="2">Cell membrane</location>
        <topology evidence="2">Multi-pass membrane protein</topology>
    </subcellularLocation>
</comment>
<evidence type="ECO:0000256" key="1">
    <source>
        <dbReference type="ARBA" id="ARBA00000085"/>
    </source>
</evidence>
<comment type="catalytic activity">
    <reaction evidence="1">
        <text>ATP + protein L-histidine = ADP + protein N-phospho-L-histidine.</text>
        <dbReference type="EC" id="2.7.13.3"/>
    </reaction>
</comment>
<evidence type="ECO:0000256" key="8">
    <source>
        <dbReference type="ARBA" id="ARBA00022741"/>
    </source>
</evidence>
<evidence type="ECO:0000256" key="12">
    <source>
        <dbReference type="ARBA" id="ARBA00023012"/>
    </source>
</evidence>
<dbReference type="Pfam" id="PF18092">
    <property type="entry name" value="DraK_HK_N"/>
    <property type="match status" value="1"/>
</dbReference>
<dbReference type="SMART" id="SM00387">
    <property type="entry name" value="HATPase_c"/>
    <property type="match status" value="1"/>
</dbReference>
<keyword evidence="8" id="KW-0547">Nucleotide-binding</keyword>
<evidence type="ECO:0000256" key="2">
    <source>
        <dbReference type="ARBA" id="ARBA00004651"/>
    </source>
</evidence>
<accession>A0A0A1DPT3</accession>
<dbReference type="PROSITE" id="PS50885">
    <property type="entry name" value="HAMP"/>
    <property type="match status" value="1"/>
</dbReference>
<evidence type="ECO:0000256" key="11">
    <source>
        <dbReference type="ARBA" id="ARBA00022989"/>
    </source>
</evidence>
<evidence type="ECO:0000256" key="6">
    <source>
        <dbReference type="ARBA" id="ARBA00022679"/>
    </source>
</evidence>
<evidence type="ECO:0000313" key="14">
    <source>
        <dbReference type="Proteomes" id="UP000030300"/>
    </source>
</evidence>
<evidence type="ECO:0000256" key="7">
    <source>
        <dbReference type="ARBA" id="ARBA00022692"/>
    </source>
</evidence>
<evidence type="ECO:0000313" key="13">
    <source>
        <dbReference type="EMBL" id="AIY19426.1"/>
    </source>
</evidence>
<dbReference type="Pfam" id="PF00672">
    <property type="entry name" value="HAMP"/>
    <property type="match status" value="1"/>
</dbReference>
<dbReference type="PROSITE" id="PS50109">
    <property type="entry name" value="HIS_KIN"/>
    <property type="match status" value="1"/>
</dbReference>
<dbReference type="GeneID" id="96612280"/>
<keyword evidence="7" id="KW-0812">Transmembrane</keyword>
<keyword evidence="11" id="KW-1133">Transmembrane helix</keyword>
<dbReference type="SUPFAM" id="SSF47384">
    <property type="entry name" value="Homodimeric domain of signal transducing histidine kinase"/>
    <property type="match status" value="1"/>
</dbReference>
<evidence type="ECO:0000256" key="5">
    <source>
        <dbReference type="ARBA" id="ARBA00022553"/>
    </source>
</evidence>
<dbReference type="InterPro" id="IPR005467">
    <property type="entry name" value="His_kinase_dom"/>
</dbReference>
<proteinExistence type="predicted"/>
<dbReference type="Gene3D" id="3.30.565.10">
    <property type="entry name" value="Histidine kinase-like ATPase, C-terminal domain"/>
    <property type="match status" value="1"/>
</dbReference>
<keyword evidence="4" id="KW-1003">Cell membrane</keyword>
<keyword evidence="14" id="KW-1185">Reference proteome</keyword>
<dbReference type="Gene3D" id="6.10.340.10">
    <property type="match status" value="1"/>
</dbReference>
<gene>
    <name evidence="13" type="ORF">KR76_26435</name>
</gene>
<dbReference type="InterPro" id="IPR003661">
    <property type="entry name" value="HisK_dim/P_dom"/>
</dbReference>
<dbReference type="SMART" id="SM00388">
    <property type="entry name" value="HisKA"/>
    <property type="match status" value="1"/>
</dbReference>
<dbReference type="Pfam" id="PF00512">
    <property type="entry name" value="HisKA"/>
    <property type="match status" value="1"/>
</dbReference>
<dbReference type="eggNOG" id="COG0642">
    <property type="taxonomic scope" value="Bacteria"/>
</dbReference>
<dbReference type="Proteomes" id="UP000030300">
    <property type="component" value="Chromosome"/>
</dbReference>
<keyword evidence="6" id="KW-0808">Transferase</keyword>
<dbReference type="GO" id="GO:0005886">
    <property type="term" value="C:plasma membrane"/>
    <property type="evidence" value="ECO:0007669"/>
    <property type="project" value="UniProtKB-SubCell"/>
</dbReference>
<evidence type="ECO:0000256" key="4">
    <source>
        <dbReference type="ARBA" id="ARBA00022475"/>
    </source>
</evidence>
<dbReference type="Pfam" id="PF02518">
    <property type="entry name" value="HATPase_c"/>
    <property type="match status" value="1"/>
</dbReference>
<dbReference type="CDD" id="cd00082">
    <property type="entry name" value="HisKA"/>
    <property type="match status" value="1"/>
</dbReference>
<name>A0A0A1DPT3_NOCSI</name>